<keyword evidence="2 5" id="KW-0418">Kinase</keyword>
<keyword evidence="4" id="KW-0472">Membrane</keyword>
<dbReference type="Proteomes" id="UP000273154">
    <property type="component" value="Chromosome"/>
</dbReference>
<dbReference type="KEGG" id="pcat:Pcatena_10550"/>
<evidence type="ECO:0000256" key="4">
    <source>
        <dbReference type="SAM" id="Phobius"/>
    </source>
</evidence>
<evidence type="ECO:0000256" key="3">
    <source>
        <dbReference type="ARBA" id="ARBA00023012"/>
    </source>
</evidence>
<gene>
    <name evidence="5" type="ORF">Pcatena_10550</name>
</gene>
<dbReference type="PANTHER" id="PTHR24421:SF59">
    <property type="entry name" value="OXYGEN SENSOR HISTIDINE KINASE NREB"/>
    <property type="match status" value="1"/>
</dbReference>
<feature type="transmembrane region" description="Helical" evidence="4">
    <location>
        <begin position="40"/>
        <end position="64"/>
    </location>
</feature>
<name>A0A3G9JYG2_9ACTN</name>
<evidence type="ECO:0000313" key="5">
    <source>
        <dbReference type="EMBL" id="BBH50468.1"/>
    </source>
</evidence>
<dbReference type="EMBL" id="AP019367">
    <property type="protein sequence ID" value="BBH50468.1"/>
    <property type="molecule type" value="Genomic_DNA"/>
</dbReference>
<feature type="transmembrane region" description="Helical" evidence="4">
    <location>
        <begin position="12"/>
        <end position="33"/>
    </location>
</feature>
<evidence type="ECO:0000256" key="2">
    <source>
        <dbReference type="ARBA" id="ARBA00022777"/>
    </source>
</evidence>
<protein>
    <submittedName>
        <fullName evidence="5">Two-component sensor histidine kinase</fullName>
    </submittedName>
</protein>
<keyword evidence="3" id="KW-0902">Two-component regulatory system</keyword>
<accession>A0A3G9JYG2</accession>
<dbReference type="OrthoDB" id="9781904at2"/>
<feature type="transmembrane region" description="Helical" evidence="4">
    <location>
        <begin position="123"/>
        <end position="143"/>
    </location>
</feature>
<dbReference type="InterPro" id="IPR050482">
    <property type="entry name" value="Sensor_HK_TwoCompSys"/>
</dbReference>
<reference evidence="6" key="1">
    <citation type="submission" date="2018-11" db="EMBL/GenBank/DDBJ databases">
        <title>Comparative genomics of Parolsenella catena and Libanicoccus massiliensis: Reclassification of Libanicoccus massiliensis as Parolsenella massiliensis comb. nov.</title>
        <authorList>
            <person name="Sakamoto M."/>
            <person name="Ikeyama N."/>
            <person name="Murakami T."/>
            <person name="Mori H."/>
            <person name="Yuki M."/>
            <person name="Ohkuma M."/>
        </authorList>
    </citation>
    <scope>NUCLEOTIDE SEQUENCE [LARGE SCALE GENOMIC DNA]</scope>
    <source>
        <strain evidence="6">JCM 31932</strain>
    </source>
</reference>
<keyword evidence="4" id="KW-1133">Transmembrane helix</keyword>
<sequence>MMPGVFNETSLLLLFVGSFISCCLQLVHVPLTAAGRNRRLALIGLFYELGVANHLFLAADYMIGVLSNTGTFAADTILASQWGHFLWGNVITVTYGIAFCIYLKHPVMIPEITFMALCTPPALRLLGPSWTIVAILDVAYFLFRTTAAICVDAIRRTEKLSKLSVIEAVNVIPVGILATEHRSASALMNNTMRDTLGILNLPTDLGDLSDMWERLDRVAEPLRAIANLQGIPLLSGEGNEKLLIRLPNDTYKLFTREILENGERHMTLALDVTDLALANRNLWRANLDLKDATEAIREQMSLVGLVAEGEAHLKMRARVHDVVGQRLSIIHRYLEEQRIDNTSVAELKELIATVMNDLRGDAGDASTALAAVVSAFALVGVEIEVTGELPTNPRVAATLVDVIRETATNACKHGHAHTVEIQLGRKEASHGAHYVTLVAHDDGDGMAKNADITSGTGITGMRRAVESLGGFLEIASKSPFVINIGIPER</sequence>
<evidence type="ECO:0000313" key="6">
    <source>
        <dbReference type="Proteomes" id="UP000273154"/>
    </source>
</evidence>
<keyword evidence="6" id="KW-1185">Reference proteome</keyword>
<organism evidence="5 6">
    <name type="scientific">Parolsenella catena</name>
    <dbReference type="NCBI Taxonomy" id="2003188"/>
    <lineage>
        <taxon>Bacteria</taxon>
        <taxon>Bacillati</taxon>
        <taxon>Actinomycetota</taxon>
        <taxon>Coriobacteriia</taxon>
        <taxon>Coriobacteriales</taxon>
        <taxon>Atopobiaceae</taxon>
        <taxon>Parolsenella</taxon>
    </lineage>
</organism>
<feature type="transmembrane region" description="Helical" evidence="4">
    <location>
        <begin position="84"/>
        <end position="103"/>
    </location>
</feature>
<dbReference type="RefSeq" id="WP_126422322.1">
    <property type="nucleotide sequence ID" value="NZ_AP019367.1"/>
</dbReference>
<dbReference type="InterPro" id="IPR036890">
    <property type="entry name" value="HATPase_C_sf"/>
</dbReference>
<dbReference type="GO" id="GO:0000160">
    <property type="term" value="P:phosphorelay signal transduction system"/>
    <property type="evidence" value="ECO:0007669"/>
    <property type="project" value="UniProtKB-KW"/>
</dbReference>
<keyword evidence="1" id="KW-0808">Transferase</keyword>
<dbReference type="SUPFAM" id="SSF55874">
    <property type="entry name" value="ATPase domain of HSP90 chaperone/DNA topoisomerase II/histidine kinase"/>
    <property type="match status" value="1"/>
</dbReference>
<dbReference type="GO" id="GO:0016301">
    <property type="term" value="F:kinase activity"/>
    <property type="evidence" value="ECO:0007669"/>
    <property type="project" value="UniProtKB-KW"/>
</dbReference>
<proteinExistence type="predicted"/>
<evidence type="ECO:0000256" key="1">
    <source>
        <dbReference type="ARBA" id="ARBA00022679"/>
    </source>
</evidence>
<dbReference type="GeneID" id="88849186"/>
<dbReference type="PANTHER" id="PTHR24421">
    <property type="entry name" value="NITRATE/NITRITE SENSOR PROTEIN NARX-RELATED"/>
    <property type="match status" value="1"/>
</dbReference>
<dbReference type="AlphaFoldDB" id="A0A3G9JYG2"/>
<keyword evidence="4" id="KW-0812">Transmembrane</keyword>
<dbReference type="Gene3D" id="3.30.565.10">
    <property type="entry name" value="Histidine kinase-like ATPase, C-terminal domain"/>
    <property type="match status" value="1"/>
</dbReference>